<evidence type="ECO:0000256" key="2">
    <source>
        <dbReference type="ARBA" id="ARBA00022840"/>
    </source>
</evidence>
<dbReference type="PROSITE" id="PS51192">
    <property type="entry name" value="HELICASE_ATP_BIND_1"/>
    <property type="match status" value="1"/>
</dbReference>
<keyword evidence="5" id="KW-1185">Reference proteome</keyword>
<evidence type="ECO:0000256" key="1">
    <source>
        <dbReference type="ARBA" id="ARBA00022741"/>
    </source>
</evidence>
<gene>
    <name evidence="4" type="ORF">Drose_01540</name>
</gene>
<dbReference type="InterPro" id="IPR014001">
    <property type="entry name" value="Helicase_ATP-bd"/>
</dbReference>
<dbReference type="PANTHER" id="PTHR47957">
    <property type="entry name" value="ATP-DEPENDENT HELICASE HRQ1"/>
    <property type="match status" value="1"/>
</dbReference>
<feature type="domain" description="Helicase ATP-binding" evidence="3">
    <location>
        <begin position="100"/>
        <end position="389"/>
    </location>
</feature>
<name>A0ABY5Z631_9ACTN</name>
<dbReference type="PANTHER" id="PTHR47957:SF3">
    <property type="entry name" value="ATP-DEPENDENT HELICASE HRQ1"/>
    <property type="match status" value="1"/>
</dbReference>
<dbReference type="GO" id="GO:0004386">
    <property type="term" value="F:helicase activity"/>
    <property type="evidence" value="ECO:0007669"/>
    <property type="project" value="UniProtKB-KW"/>
</dbReference>
<dbReference type="InterPro" id="IPR018973">
    <property type="entry name" value="MZB"/>
</dbReference>
<keyword evidence="4" id="KW-0347">Helicase</keyword>
<dbReference type="InterPro" id="IPR027417">
    <property type="entry name" value="P-loop_NTPase"/>
</dbReference>
<accession>A0ABY5Z631</accession>
<dbReference type="Pfam" id="PF09369">
    <property type="entry name" value="MZB"/>
    <property type="match status" value="1"/>
</dbReference>
<evidence type="ECO:0000313" key="4">
    <source>
        <dbReference type="EMBL" id="UWZ37036.1"/>
    </source>
</evidence>
<dbReference type="InterPro" id="IPR001650">
    <property type="entry name" value="Helicase_C-like"/>
</dbReference>
<proteinExistence type="predicted"/>
<dbReference type="Gene3D" id="3.40.50.300">
    <property type="entry name" value="P-loop containing nucleotide triphosphate hydrolases"/>
    <property type="match status" value="2"/>
</dbReference>
<dbReference type="RefSeq" id="WP_260726382.1">
    <property type="nucleotide sequence ID" value="NZ_BAAABS010000013.1"/>
</dbReference>
<dbReference type="Proteomes" id="UP001058271">
    <property type="component" value="Chromosome"/>
</dbReference>
<keyword evidence="2" id="KW-0067">ATP-binding</keyword>
<dbReference type="InterPro" id="IPR011545">
    <property type="entry name" value="DEAD/DEAH_box_helicase_dom"/>
</dbReference>
<protein>
    <submittedName>
        <fullName evidence="4">DEAD/DEAH box helicase</fullName>
    </submittedName>
</protein>
<dbReference type="SMART" id="SM00487">
    <property type="entry name" value="DEXDc"/>
    <property type="match status" value="1"/>
</dbReference>
<dbReference type="Pfam" id="PF00271">
    <property type="entry name" value="Helicase_C"/>
    <property type="match status" value="1"/>
</dbReference>
<organism evidence="4 5">
    <name type="scientific">Dactylosporangium roseum</name>
    <dbReference type="NCBI Taxonomy" id="47989"/>
    <lineage>
        <taxon>Bacteria</taxon>
        <taxon>Bacillati</taxon>
        <taxon>Actinomycetota</taxon>
        <taxon>Actinomycetes</taxon>
        <taxon>Micromonosporales</taxon>
        <taxon>Micromonosporaceae</taxon>
        <taxon>Dactylosporangium</taxon>
    </lineage>
</organism>
<dbReference type="EMBL" id="CP073721">
    <property type="protein sequence ID" value="UWZ37036.1"/>
    <property type="molecule type" value="Genomic_DNA"/>
</dbReference>
<reference evidence="4" key="1">
    <citation type="submission" date="2021-04" db="EMBL/GenBank/DDBJ databases">
        <title>Biosynthetic gene clusters of Dactylosporangioum roseum.</title>
        <authorList>
            <person name="Hartkoorn R.C."/>
            <person name="Beaudoing E."/>
            <person name="Hot D."/>
            <person name="Moureu S."/>
        </authorList>
    </citation>
    <scope>NUCLEOTIDE SEQUENCE</scope>
    <source>
        <strain evidence="4">NRRL B-16295</strain>
    </source>
</reference>
<sequence length="1793" mass="197121">MSGLSPLAVQGQLDSFFSRYYSTAYSVRDVSVAEELWQLLHEPATMLQEPYLEMLPAWAKDGADVAQLCAEVGVADLAGLLQAGLLAGVQQPWTHQAQALRSSMAGHDVVVTSGTGSGKTESFLLPVLARLAKESQRWSGGRQTAGQPWWQTGANYVPQRQASATRPAAVRALVLYPMNALVEDQLMRLRRSLDSPAARSWFDSHRSGQPFYFGRYTGRTPVSGVRNAHNTTKLREHLVAIENRYRALEAQIASDPGRTPKDNRYYLQRPAGAEMVTRWDMQDAPPDVLITNYSMLNIMLMRSDEAPIFDATRAWIAASPDHVLTVVVDELHMYRGTQGTEVSYLLRKFLDRVGLSGDSPQLSVVATSASLDATRADDMRFLSSFFARPADRFVVLPGQQVNHAGPANLAGWADRVDAGQLPPLDEVRSALQAAFVDAQGATRARATADVAEAVFSSTADGDSQAKRSALDALIGRLDGMPEADIRLRSHMFFRNITGIWACANRNCDQVPPGLPSPGVRRLVGRLFSRPQYRCDCGGQVLELLYCDTCGELYLGGYNSEPVGAQPSRYLVSTVTNLERIPDRASTERTAANYSVFLPTDGSRTDLNLAQRTRQGGRPGDRSRPTYTLGFAAAHLNPFSGELRASAEPNGYAYVVAANPDQAKASLPALPTVCPACDEDREMFRNTRRLEDPSRSRSPIRTMGTGFEKTNQVLADALRRRLNSKLVVFSDSRQESARISAGLERAHYQDLVRQLVVSALAQPDAVTLALQAFQPQVDPAAKQALQQLPPDVMMAVISVAHGNATPADQALVEAEQRRRRSRTIVELANTCAASLLALGVNPAGPAISAYGRDGRAWTKLYDWNQTPATRQPTNSLAPELQGLQAKIDEMLMREVQQACFAGGGRDLESLGLGMVEHHLATTGTAGLSEDAFRQACLSTVRLLGLRRQFPEQRRPPSDQLHSAARKYLRAVAARHSVNEQELITNVTAALRVATDGHRLSSSEVRILPGGTHQWTCPRCRRRHLHASAGTCVLCYAKLDAEGEPLQPDQDYYTHLATTAGAPFRLHCEELTGQTDKLEAQSRQARFQEVFLNDEIRLVDEIDLLSVTTTMEAGVDIGPLNAVVMANMPPQRFNYQQRVGRAGRRGQHLSVALTLCRGTRSHDDHYFQHPDRITGDPPPAPYVDMNSADIIRRSLAAEVLRQAFASATSTLGWQVGRNVHGEFGLAADWPLVKDQVSDWVRDNREEIRRIGQVLIDERHPLLPQREAMTEWATSQLVSNVDQVAGQPIGADALAQRLAEAGILPMFGFPTRSRDLYTERPAGSDPTGLINRDIDIAVSEFAPGAEIVKDKALHTAVGLVAYEQRGPRWQPVPPIGERRQIGLCDDCLALTLDDAQQTQCPQCGARADQGLFRTVDACQPLGFRTSYTPQDYDGTFEYAPRAGSARLSVDHGTHLETTEHLNMRLRSAKARTVRVNEGRGDGYRFGEFNSYDGLLDLDLIADPDRARDLGLTSLATATPSATHQLTLAAVKLTDAVLIGLAEEDHGLDLDPRRLAARAAWISVGTLLRRAAASLLDVESRELVVGIHPRGDGSHVRADVFLADALENGAGYATWLGQHPHDLLSEAVRHSDDLRSHTEPVTDGRRPRPCDSSCYDCLRDHANSPYHPMLDWRLALNVLDLIQGKPADLSEDAERATTLVHRFAESFPGWQADIVCDMPALRDQYDEQVVLVSHPLEGERNPSTRLRRAFDQLRRDGYQPLGDAAVAPPRMFTVVSSYELLRRQGHIYSKLSSLAGL</sequence>
<dbReference type="SMART" id="SM00490">
    <property type="entry name" value="HELICc"/>
    <property type="match status" value="1"/>
</dbReference>
<dbReference type="SUPFAM" id="SSF52540">
    <property type="entry name" value="P-loop containing nucleoside triphosphate hydrolases"/>
    <property type="match status" value="2"/>
</dbReference>
<keyword evidence="1" id="KW-0547">Nucleotide-binding</keyword>
<keyword evidence="4" id="KW-0378">Hydrolase</keyword>
<evidence type="ECO:0000259" key="3">
    <source>
        <dbReference type="PROSITE" id="PS51192"/>
    </source>
</evidence>
<dbReference type="Pfam" id="PF00270">
    <property type="entry name" value="DEAD"/>
    <property type="match status" value="1"/>
</dbReference>
<evidence type="ECO:0000313" key="5">
    <source>
        <dbReference type="Proteomes" id="UP001058271"/>
    </source>
</evidence>